<sequence length="178" mass="19483">MFATIQRRETAKFSGSLGVDSLETSEVRENDESTSIEAFDPATRVSAMNCSNSTFASANNSRVRSSKRWVFGVSGELRCVPMLRFGVLNGESVLMLLPGVRPPLLLLIESLDRGDACDAITSATACPRSCGDYGLACERINSRPVHFHHDGFLKRKLFTHNQGYNSGKLSTSLTANIY</sequence>
<name>A0A1A9ZIH3_GLOPL</name>
<reference evidence="2" key="1">
    <citation type="submission" date="2014-03" db="EMBL/GenBank/DDBJ databases">
        <authorList>
            <person name="Aksoy S."/>
            <person name="Warren W."/>
            <person name="Wilson R.K."/>
        </authorList>
    </citation>
    <scope>NUCLEOTIDE SEQUENCE [LARGE SCALE GENOMIC DNA]</scope>
    <source>
        <strain evidence="2">IAEA</strain>
    </source>
</reference>
<dbReference type="AlphaFoldDB" id="A0A1A9ZIH3"/>
<dbReference type="Proteomes" id="UP000092445">
    <property type="component" value="Unassembled WGS sequence"/>
</dbReference>
<organism evidence="1 2">
    <name type="scientific">Glossina pallidipes</name>
    <name type="common">Tsetse fly</name>
    <dbReference type="NCBI Taxonomy" id="7398"/>
    <lineage>
        <taxon>Eukaryota</taxon>
        <taxon>Metazoa</taxon>
        <taxon>Ecdysozoa</taxon>
        <taxon>Arthropoda</taxon>
        <taxon>Hexapoda</taxon>
        <taxon>Insecta</taxon>
        <taxon>Pterygota</taxon>
        <taxon>Neoptera</taxon>
        <taxon>Endopterygota</taxon>
        <taxon>Diptera</taxon>
        <taxon>Brachycera</taxon>
        <taxon>Muscomorpha</taxon>
        <taxon>Hippoboscoidea</taxon>
        <taxon>Glossinidae</taxon>
        <taxon>Glossina</taxon>
    </lineage>
</organism>
<protein>
    <submittedName>
        <fullName evidence="1">Uncharacterized protein</fullName>
    </submittedName>
</protein>
<proteinExistence type="predicted"/>
<dbReference type="EnsemblMetazoa" id="GPAI015637-RA">
    <property type="protein sequence ID" value="GPAI015637-PA"/>
    <property type="gene ID" value="GPAI015637"/>
</dbReference>
<accession>A0A1A9ZIH3</accession>
<reference evidence="1" key="2">
    <citation type="submission" date="2020-05" db="UniProtKB">
        <authorList>
            <consortium name="EnsemblMetazoa"/>
        </authorList>
    </citation>
    <scope>IDENTIFICATION</scope>
    <source>
        <strain evidence="1">IAEA</strain>
    </source>
</reference>
<dbReference type="VEuPathDB" id="VectorBase:GPAI015637"/>
<keyword evidence="2" id="KW-1185">Reference proteome</keyword>
<evidence type="ECO:0000313" key="1">
    <source>
        <dbReference type="EnsemblMetazoa" id="GPAI015637-PA"/>
    </source>
</evidence>
<evidence type="ECO:0000313" key="2">
    <source>
        <dbReference type="Proteomes" id="UP000092445"/>
    </source>
</evidence>